<evidence type="ECO:0008006" key="4">
    <source>
        <dbReference type="Google" id="ProtNLM"/>
    </source>
</evidence>
<evidence type="ECO:0000313" key="2">
    <source>
        <dbReference type="EMBL" id="PMD53089.1"/>
    </source>
</evidence>
<dbReference type="AlphaFoldDB" id="A0A2J6SQS4"/>
<feature type="region of interest" description="Disordered" evidence="1">
    <location>
        <begin position="267"/>
        <end position="300"/>
    </location>
</feature>
<protein>
    <recommendedName>
        <fullName evidence="4">Zn(2)-C6 fungal-type domain-containing protein</fullName>
    </recommendedName>
</protein>
<dbReference type="InterPro" id="IPR036864">
    <property type="entry name" value="Zn2-C6_fun-type_DNA-bd_sf"/>
</dbReference>
<gene>
    <name evidence="2" type="ORF">K444DRAFT_635993</name>
</gene>
<dbReference type="EMBL" id="KZ613895">
    <property type="protein sequence ID" value="PMD53089.1"/>
    <property type="molecule type" value="Genomic_DNA"/>
</dbReference>
<sequence length="300" mass="33887">MTSGETIYLERERRLSDRKGVHHHMLCGRLKADLVNHARGRSAKPICGQCASSPQLCKYAENNKRGIPGGYLGALENRLNETEIALYNALCELRKLKLESAFTDHPDLSEPLQSRQADGNKYSRMNEWVRYPLKRSDELEIWWNSVDKNKVLEDLREEQPDLNMLFRNEEPLDLPNAGKQYQQQERLLSETPHCHQSPVAISFGLVGQHTVHDVQENFRPEITAPGEITSDRGVPSSHNTRIQPLGYPDTTNDLSSIQGQVGNWTSDSVGGGLNPEGATVAGAETNRSKELSSRMRYKYY</sequence>
<proteinExistence type="predicted"/>
<keyword evidence="3" id="KW-1185">Reference proteome</keyword>
<reference evidence="2 3" key="1">
    <citation type="submission" date="2016-04" db="EMBL/GenBank/DDBJ databases">
        <title>A degradative enzymes factory behind the ericoid mycorrhizal symbiosis.</title>
        <authorList>
            <consortium name="DOE Joint Genome Institute"/>
            <person name="Martino E."/>
            <person name="Morin E."/>
            <person name="Grelet G."/>
            <person name="Kuo A."/>
            <person name="Kohler A."/>
            <person name="Daghino S."/>
            <person name="Barry K."/>
            <person name="Choi C."/>
            <person name="Cichocki N."/>
            <person name="Clum A."/>
            <person name="Copeland A."/>
            <person name="Hainaut M."/>
            <person name="Haridas S."/>
            <person name="Labutti K."/>
            <person name="Lindquist E."/>
            <person name="Lipzen A."/>
            <person name="Khouja H.-R."/>
            <person name="Murat C."/>
            <person name="Ohm R."/>
            <person name="Olson A."/>
            <person name="Spatafora J."/>
            <person name="Veneault-Fourrey C."/>
            <person name="Henrissat B."/>
            <person name="Grigoriev I."/>
            <person name="Martin F."/>
            <person name="Perotto S."/>
        </authorList>
    </citation>
    <scope>NUCLEOTIDE SEQUENCE [LARGE SCALE GENOMIC DNA]</scope>
    <source>
        <strain evidence="2 3">E</strain>
    </source>
</reference>
<dbReference type="RefSeq" id="XP_024729993.1">
    <property type="nucleotide sequence ID" value="XM_024883941.1"/>
</dbReference>
<dbReference type="OrthoDB" id="3862662at2759"/>
<accession>A0A2J6SQS4</accession>
<dbReference type="InParanoid" id="A0A2J6SQS4"/>
<organism evidence="2 3">
    <name type="scientific">Hyaloscypha bicolor E</name>
    <dbReference type="NCBI Taxonomy" id="1095630"/>
    <lineage>
        <taxon>Eukaryota</taxon>
        <taxon>Fungi</taxon>
        <taxon>Dikarya</taxon>
        <taxon>Ascomycota</taxon>
        <taxon>Pezizomycotina</taxon>
        <taxon>Leotiomycetes</taxon>
        <taxon>Helotiales</taxon>
        <taxon>Hyaloscyphaceae</taxon>
        <taxon>Hyaloscypha</taxon>
        <taxon>Hyaloscypha bicolor</taxon>
    </lineage>
</organism>
<name>A0A2J6SQS4_9HELO</name>
<dbReference type="GO" id="GO:0008270">
    <property type="term" value="F:zinc ion binding"/>
    <property type="evidence" value="ECO:0007669"/>
    <property type="project" value="InterPro"/>
</dbReference>
<evidence type="ECO:0000313" key="3">
    <source>
        <dbReference type="Proteomes" id="UP000235371"/>
    </source>
</evidence>
<dbReference type="GeneID" id="36592018"/>
<dbReference type="GO" id="GO:0000981">
    <property type="term" value="F:DNA-binding transcription factor activity, RNA polymerase II-specific"/>
    <property type="evidence" value="ECO:0007669"/>
    <property type="project" value="InterPro"/>
</dbReference>
<dbReference type="Proteomes" id="UP000235371">
    <property type="component" value="Unassembled WGS sequence"/>
</dbReference>
<evidence type="ECO:0000256" key="1">
    <source>
        <dbReference type="SAM" id="MobiDB-lite"/>
    </source>
</evidence>
<dbReference type="Gene3D" id="4.10.240.10">
    <property type="entry name" value="Zn(2)-C6 fungal-type DNA-binding domain"/>
    <property type="match status" value="1"/>
</dbReference>